<gene>
    <name evidence="5" type="ORF">J0695_24010</name>
</gene>
<dbReference type="PRINTS" id="PR00598">
    <property type="entry name" value="HTHMARR"/>
</dbReference>
<dbReference type="Gene3D" id="1.10.10.10">
    <property type="entry name" value="Winged helix-like DNA-binding domain superfamily/Winged helix DNA-binding domain"/>
    <property type="match status" value="1"/>
</dbReference>
<dbReference type="SUPFAM" id="SSF46785">
    <property type="entry name" value="Winged helix' DNA-binding domain"/>
    <property type="match status" value="1"/>
</dbReference>
<dbReference type="PANTHER" id="PTHR33164:SF99">
    <property type="entry name" value="MARR FAMILY REGULATORY PROTEIN"/>
    <property type="match status" value="1"/>
</dbReference>
<evidence type="ECO:0000259" key="4">
    <source>
        <dbReference type="PROSITE" id="PS50995"/>
    </source>
</evidence>
<evidence type="ECO:0000313" key="5">
    <source>
        <dbReference type="EMBL" id="MBO0514837.1"/>
    </source>
</evidence>
<accession>A0A939FA33</accession>
<dbReference type="AlphaFoldDB" id="A0A939FA33"/>
<dbReference type="InterPro" id="IPR036388">
    <property type="entry name" value="WH-like_DNA-bd_sf"/>
</dbReference>
<organism evidence="5 6">
    <name type="scientific">Streptomyces beijiangensis</name>
    <dbReference type="NCBI Taxonomy" id="163361"/>
    <lineage>
        <taxon>Bacteria</taxon>
        <taxon>Bacillati</taxon>
        <taxon>Actinomycetota</taxon>
        <taxon>Actinomycetes</taxon>
        <taxon>Kitasatosporales</taxon>
        <taxon>Streptomycetaceae</taxon>
        <taxon>Streptomyces</taxon>
    </lineage>
</organism>
<dbReference type="InterPro" id="IPR039422">
    <property type="entry name" value="MarR/SlyA-like"/>
</dbReference>
<proteinExistence type="predicted"/>
<reference evidence="5" key="1">
    <citation type="submission" date="2021-03" db="EMBL/GenBank/DDBJ databases">
        <title>Streptomyces poriferae sp. nov., a novel marine sponge-derived Actinobacteria species with anti-MRSA activity.</title>
        <authorList>
            <person name="Sandoval-Powers M."/>
            <person name="Kralova S."/>
            <person name="Nguyen G.-S."/>
            <person name="Fawwal D."/>
            <person name="Degnes K."/>
            <person name="Klinkenberg G."/>
            <person name="Sletta H."/>
            <person name="Wentzel A."/>
            <person name="Liles M.R."/>
        </authorList>
    </citation>
    <scope>NUCLEOTIDE SEQUENCE</scope>
    <source>
        <strain evidence="5">DSM 41794</strain>
    </source>
</reference>
<dbReference type="PROSITE" id="PS50995">
    <property type="entry name" value="HTH_MARR_2"/>
    <property type="match status" value="1"/>
</dbReference>
<comment type="caution">
    <text evidence="5">The sequence shown here is derived from an EMBL/GenBank/DDBJ whole genome shotgun (WGS) entry which is preliminary data.</text>
</comment>
<protein>
    <submittedName>
        <fullName evidence="5">MarR family transcriptional regulator</fullName>
    </submittedName>
</protein>
<dbReference type="InterPro" id="IPR000835">
    <property type="entry name" value="HTH_MarR-typ"/>
</dbReference>
<dbReference type="SMART" id="SM00347">
    <property type="entry name" value="HTH_MARR"/>
    <property type="match status" value="1"/>
</dbReference>
<dbReference type="InterPro" id="IPR036390">
    <property type="entry name" value="WH_DNA-bd_sf"/>
</dbReference>
<keyword evidence="3" id="KW-0804">Transcription</keyword>
<keyword evidence="1" id="KW-0805">Transcription regulation</keyword>
<dbReference type="GO" id="GO:0006950">
    <property type="term" value="P:response to stress"/>
    <property type="evidence" value="ECO:0007669"/>
    <property type="project" value="TreeGrafter"/>
</dbReference>
<name>A0A939FA33_9ACTN</name>
<dbReference type="EMBL" id="JAFLRJ010000235">
    <property type="protein sequence ID" value="MBO0514837.1"/>
    <property type="molecule type" value="Genomic_DNA"/>
</dbReference>
<dbReference type="Proteomes" id="UP000664167">
    <property type="component" value="Unassembled WGS sequence"/>
</dbReference>
<evidence type="ECO:0000256" key="1">
    <source>
        <dbReference type="ARBA" id="ARBA00023015"/>
    </source>
</evidence>
<evidence type="ECO:0000256" key="3">
    <source>
        <dbReference type="ARBA" id="ARBA00023163"/>
    </source>
</evidence>
<dbReference type="RefSeq" id="WP_206964789.1">
    <property type="nucleotide sequence ID" value="NZ_BAAAJJ010000004.1"/>
</dbReference>
<feature type="domain" description="HTH marR-type" evidence="4">
    <location>
        <begin position="7"/>
        <end position="137"/>
    </location>
</feature>
<dbReference type="Pfam" id="PF01047">
    <property type="entry name" value="MarR"/>
    <property type="match status" value="1"/>
</dbReference>
<evidence type="ECO:0000313" key="6">
    <source>
        <dbReference type="Proteomes" id="UP000664167"/>
    </source>
</evidence>
<dbReference type="GO" id="GO:0003677">
    <property type="term" value="F:DNA binding"/>
    <property type="evidence" value="ECO:0007669"/>
    <property type="project" value="UniProtKB-KW"/>
</dbReference>
<dbReference type="GO" id="GO:0003700">
    <property type="term" value="F:DNA-binding transcription factor activity"/>
    <property type="evidence" value="ECO:0007669"/>
    <property type="project" value="InterPro"/>
</dbReference>
<dbReference type="PANTHER" id="PTHR33164">
    <property type="entry name" value="TRANSCRIPTIONAL REGULATOR, MARR FAMILY"/>
    <property type="match status" value="1"/>
</dbReference>
<dbReference type="PROSITE" id="PS01117">
    <property type="entry name" value="HTH_MARR_1"/>
    <property type="match status" value="1"/>
</dbReference>
<keyword evidence="6" id="KW-1185">Reference proteome</keyword>
<evidence type="ECO:0000256" key="2">
    <source>
        <dbReference type="ARBA" id="ARBA00023125"/>
    </source>
</evidence>
<dbReference type="InterPro" id="IPR023187">
    <property type="entry name" value="Tscrpt_reg_MarR-type_CS"/>
</dbReference>
<sequence length="143" mass="15397">MPGTASTAELVELLSVSLASYYGDFTTAAAGEGLTASQGKTLTVLRRESAAMRSLATTLACDASNMTGIIDRLEKRELVRREASLTDRRVKIVVITDEGARTMDAIRARMHTTLTGLDALSAEDRGTLFELLERVFVKTPSTA</sequence>
<keyword evidence="2" id="KW-0238">DNA-binding</keyword>